<dbReference type="PANTHER" id="PTHR43072:SF8">
    <property type="entry name" value="ACYLTRANSFERASE FABY-RELATED"/>
    <property type="match status" value="1"/>
</dbReference>
<dbReference type="GO" id="GO:0016747">
    <property type="term" value="F:acyltransferase activity, transferring groups other than amino-acyl groups"/>
    <property type="evidence" value="ECO:0007669"/>
    <property type="project" value="InterPro"/>
</dbReference>
<name>A0A9D2MVS4_9FIRM</name>
<evidence type="ECO:0000259" key="1">
    <source>
        <dbReference type="PROSITE" id="PS51186"/>
    </source>
</evidence>
<dbReference type="PROSITE" id="PS51186">
    <property type="entry name" value="GNAT"/>
    <property type="match status" value="1"/>
</dbReference>
<sequence length="207" mass="23588">MRVAREEDAPGLLGIYAPYVEQTVVSFEYTAPTVEEFARRIRETLARHPYLVWEEEGRPLGYAYAHPYAARPAYQWSAELTVYLRQDARGKGLGSRLYGALFDVLRLQGVRTVYGCVTAENQASVAMHHALGFQEAGRFHQVGFKQGRWLDVLWLEREIAPHRESPQPLVPFPQLDRAQVDRVLRAWEEGAKGKGPLEDENPLPEMP</sequence>
<dbReference type="PANTHER" id="PTHR43072">
    <property type="entry name" value="N-ACETYLTRANSFERASE"/>
    <property type="match status" value="1"/>
</dbReference>
<dbReference type="InterPro" id="IPR000182">
    <property type="entry name" value="GNAT_dom"/>
</dbReference>
<dbReference type="Pfam" id="PF13420">
    <property type="entry name" value="Acetyltransf_4"/>
    <property type="match status" value="1"/>
</dbReference>
<accession>A0A9D2MVS4</accession>
<evidence type="ECO:0000313" key="2">
    <source>
        <dbReference type="EMBL" id="HJB97205.1"/>
    </source>
</evidence>
<dbReference type="EMBL" id="DWXG01000009">
    <property type="protein sequence ID" value="HJB97205.1"/>
    <property type="molecule type" value="Genomic_DNA"/>
</dbReference>
<gene>
    <name evidence="2" type="ORF">H9710_01360</name>
</gene>
<protein>
    <submittedName>
        <fullName evidence="2">GNAT family N-acetyltransferase</fullName>
    </submittedName>
</protein>
<dbReference type="Gene3D" id="3.40.630.30">
    <property type="match status" value="1"/>
</dbReference>
<dbReference type="SUPFAM" id="SSF55729">
    <property type="entry name" value="Acyl-CoA N-acyltransferases (Nat)"/>
    <property type="match status" value="1"/>
</dbReference>
<comment type="caution">
    <text evidence="2">The sequence shown here is derived from an EMBL/GenBank/DDBJ whole genome shotgun (WGS) entry which is preliminary data.</text>
</comment>
<reference evidence="2" key="1">
    <citation type="journal article" date="2021" name="PeerJ">
        <title>Extensive microbial diversity within the chicken gut microbiome revealed by metagenomics and culture.</title>
        <authorList>
            <person name="Gilroy R."/>
            <person name="Ravi A."/>
            <person name="Getino M."/>
            <person name="Pursley I."/>
            <person name="Horton D.L."/>
            <person name="Alikhan N.F."/>
            <person name="Baker D."/>
            <person name="Gharbi K."/>
            <person name="Hall N."/>
            <person name="Watson M."/>
            <person name="Adriaenssens E.M."/>
            <person name="Foster-Nyarko E."/>
            <person name="Jarju S."/>
            <person name="Secka A."/>
            <person name="Antonio M."/>
            <person name="Oren A."/>
            <person name="Chaudhuri R.R."/>
            <person name="La Ragione R."/>
            <person name="Hildebrand F."/>
            <person name="Pallen M.J."/>
        </authorList>
    </citation>
    <scope>NUCLEOTIDE SEQUENCE</scope>
    <source>
        <strain evidence="2">CHK185-1770</strain>
    </source>
</reference>
<organism evidence="2 3">
    <name type="scientific">Candidatus Acutalibacter pullicola</name>
    <dbReference type="NCBI Taxonomy" id="2838417"/>
    <lineage>
        <taxon>Bacteria</taxon>
        <taxon>Bacillati</taxon>
        <taxon>Bacillota</taxon>
        <taxon>Clostridia</taxon>
        <taxon>Eubacteriales</taxon>
        <taxon>Acutalibacteraceae</taxon>
        <taxon>Acutalibacter</taxon>
    </lineage>
</organism>
<dbReference type="Proteomes" id="UP000826793">
    <property type="component" value="Unassembled WGS sequence"/>
</dbReference>
<reference evidence="2" key="2">
    <citation type="submission" date="2021-04" db="EMBL/GenBank/DDBJ databases">
        <authorList>
            <person name="Gilroy R."/>
        </authorList>
    </citation>
    <scope>NUCLEOTIDE SEQUENCE</scope>
    <source>
        <strain evidence="2">CHK185-1770</strain>
    </source>
</reference>
<dbReference type="AlphaFoldDB" id="A0A9D2MVS4"/>
<dbReference type="CDD" id="cd04301">
    <property type="entry name" value="NAT_SF"/>
    <property type="match status" value="1"/>
</dbReference>
<feature type="domain" description="N-acetyltransferase" evidence="1">
    <location>
        <begin position="1"/>
        <end position="156"/>
    </location>
</feature>
<dbReference type="InterPro" id="IPR016181">
    <property type="entry name" value="Acyl_CoA_acyltransferase"/>
</dbReference>
<proteinExistence type="predicted"/>
<evidence type="ECO:0000313" key="3">
    <source>
        <dbReference type="Proteomes" id="UP000826793"/>
    </source>
</evidence>